<name>A0ABP9GAM5_9ACTN</name>
<gene>
    <name evidence="2" type="ORF">GCM10023224_15640</name>
</gene>
<accession>A0ABP9GAM5</accession>
<proteinExistence type="predicted"/>
<protein>
    <recommendedName>
        <fullName evidence="4">SnoaL-like domain-containing protein</fullName>
    </recommendedName>
</protein>
<sequence>MSTRGAIALPTQQGSWWGRYHHTDSYPAGLGRELYRLYHHTFDCDHTAMAQTLIADHPAGWSCLLYSGADAHGPFTRAEFDLSGFVSATSPIRGHYPACYCHGQRSEGAQLLECRCPHEPSGCGPAGIEWAYVLTAEEMWVVTSHIPDQPVQGPVHRFVDRVLWDEPEPDWRRVEQAVRTGARPVGDDAGSPIRRASSD</sequence>
<comment type="caution">
    <text evidence="2">The sequence shown here is derived from an EMBL/GenBank/DDBJ whole genome shotgun (WGS) entry which is preliminary data.</text>
</comment>
<evidence type="ECO:0000313" key="2">
    <source>
        <dbReference type="EMBL" id="GAA4935732.1"/>
    </source>
</evidence>
<keyword evidence="3" id="KW-1185">Reference proteome</keyword>
<evidence type="ECO:0000256" key="1">
    <source>
        <dbReference type="SAM" id="MobiDB-lite"/>
    </source>
</evidence>
<evidence type="ECO:0000313" key="3">
    <source>
        <dbReference type="Proteomes" id="UP001499993"/>
    </source>
</evidence>
<reference evidence="3" key="1">
    <citation type="journal article" date="2019" name="Int. J. Syst. Evol. Microbiol.">
        <title>The Global Catalogue of Microorganisms (GCM) 10K type strain sequencing project: providing services to taxonomists for standard genome sequencing and annotation.</title>
        <authorList>
            <consortium name="The Broad Institute Genomics Platform"/>
            <consortium name="The Broad Institute Genome Sequencing Center for Infectious Disease"/>
            <person name="Wu L."/>
            <person name="Ma J."/>
        </authorList>
    </citation>
    <scope>NUCLEOTIDE SEQUENCE [LARGE SCALE GENOMIC DNA]</scope>
    <source>
        <strain evidence="3">JCM 18123</strain>
    </source>
</reference>
<dbReference type="RefSeq" id="WP_345556028.1">
    <property type="nucleotide sequence ID" value="NZ_BAABIK010000006.1"/>
</dbReference>
<dbReference type="EMBL" id="BAABIK010000006">
    <property type="protein sequence ID" value="GAA4935732.1"/>
    <property type="molecule type" value="Genomic_DNA"/>
</dbReference>
<organism evidence="2 3">
    <name type="scientific">Streptomonospora halophila</name>
    <dbReference type="NCBI Taxonomy" id="427369"/>
    <lineage>
        <taxon>Bacteria</taxon>
        <taxon>Bacillati</taxon>
        <taxon>Actinomycetota</taxon>
        <taxon>Actinomycetes</taxon>
        <taxon>Streptosporangiales</taxon>
        <taxon>Nocardiopsidaceae</taxon>
        <taxon>Streptomonospora</taxon>
    </lineage>
</organism>
<feature type="region of interest" description="Disordered" evidence="1">
    <location>
        <begin position="178"/>
        <end position="199"/>
    </location>
</feature>
<dbReference type="Proteomes" id="UP001499993">
    <property type="component" value="Unassembled WGS sequence"/>
</dbReference>
<evidence type="ECO:0008006" key="4">
    <source>
        <dbReference type="Google" id="ProtNLM"/>
    </source>
</evidence>